<dbReference type="Proteomes" id="UP000199382">
    <property type="component" value="Unassembled WGS sequence"/>
</dbReference>
<name>A0A1G8YGR9_9RHOB</name>
<keyword evidence="1" id="KW-0812">Transmembrane</keyword>
<keyword evidence="1" id="KW-0472">Membrane</keyword>
<feature type="transmembrane region" description="Helical" evidence="1">
    <location>
        <begin position="83"/>
        <end position="115"/>
    </location>
</feature>
<feature type="transmembrane region" description="Helical" evidence="1">
    <location>
        <begin position="38"/>
        <end position="62"/>
    </location>
</feature>
<evidence type="ECO:0000313" key="3">
    <source>
        <dbReference type="EMBL" id="SDK01867.1"/>
    </source>
</evidence>
<evidence type="ECO:0000259" key="2">
    <source>
        <dbReference type="Pfam" id="PF07331"/>
    </source>
</evidence>
<reference evidence="3 4" key="1">
    <citation type="submission" date="2016-10" db="EMBL/GenBank/DDBJ databases">
        <authorList>
            <person name="de Groot N.N."/>
        </authorList>
    </citation>
    <scope>NUCLEOTIDE SEQUENCE [LARGE SCALE GENOMIC DNA]</scope>
    <source>
        <strain evidence="3 4">DSM 25294</strain>
    </source>
</reference>
<evidence type="ECO:0000313" key="4">
    <source>
        <dbReference type="Proteomes" id="UP000199382"/>
    </source>
</evidence>
<dbReference type="RefSeq" id="WP_093157356.1">
    <property type="nucleotide sequence ID" value="NZ_FNEK01000029.1"/>
</dbReference>
<keyword evidence="1" id="KW-1133">Transmembrane helix</keyword>
<dbReference type="STRING" id="571298.SAMN04488026_102913"/>
<sequence length="156" mass="16586">MRIDDRLVGLFFSLLGLATILAARRLSSVPGTVYGPDLMPILIGLGMTGFGLKILWAGFATAGNAPWIDLNAWNGRTRGILSALWTVLGVAASIPLLSTLGLPLYGLLFCLPLMILARARLIVAVPSVLGTVLVAQYIFGEMLHVPLPAGLIPLPW</sequence>
<gene>
    <name evidence="3" type="ORF">SAMN04488026_102913</name>
</gene>
<dbReference type="Pfam" id="PF07331">
    <property type="entry name" value="TctB"/>
    <property type="match status" value="1"/>
</dbReference>
<feature type="transmembrane region" description="Helical" evidence="1">
    <location>
        <begin position="121"/>
        <end position="139"/>
    </location>
</feature>
<protein>
    <submittedName>
        <fullName evidence="3">Tripartite tricarboxylate transporter TctB family protein</fullName>
    </submittedName>
</protein>
<evidence type="ECO:0000256" key="1">
    <source>
        <dbReference type="SAM" id="Phobius"/>
    </source>
</evidence>
<proteinExistence type="predicted"/>
<keyword evidence="4" id="KW-1185">Reference proteome</keyword>
<dbReference type="EMBL" id="FNEK01000029">
    <property type="protein sequence ID" value="SDK01867.1"/>
    <property type="molecule type" value="Genomic_DNA"/>
</dbReference>
<organism evidence="3 4">
    <name type="scientific">Aliiruegeria lutimaris</name>
    <dbReference type="NCBI Taxonomy" id="571298"/>
    <lineage>
        <taxon>Bacteria</taxon>
        <taxon>Pseudomonadati</taxon>
        <taxon>Pseudomonadota</taxon>
        <taxon>Alphaproteobacteria</taxon>
        <taxon>Rhodobacterales</taxon>
        <taxon>Roseobacteraceae</taxon>
        <taxon>Aliiruegeria</taxon>
    </lineage>
</organism>
<dbReference type="InterPro" id="IPR009936">
    <property type="entry name" value="DUF1468"/>
</dbReference>
<dbReference type="OrthoDB" id="8907787at2"/>
<dbReference type="AlphaFoldDB" id="A0A1G8YGR9"/>
<accession>A0A1G8YGR9</accession>
<feature type="domain" description="DUF1468" evidence="2">
    <location>
        <begin position="7"/>
        <end position="148"/>
    </location>
</feature>